<accession>A0AAV3X5K5</accession>
<sequence length="202" mass="22304">MSRERLIIFTRYPEPGKAKTRLIPVLGAEGAANLHRQMTEYTISQVRQLQTEHFVSIEVYFTGSDRAAFQNWLGSDLIYHSQGEGDLGSRMAQAFEAAFTSGIDSAIIIGTDCPSLNSELIAEAFQKLDQNDLVLGPATDGGYYLIGLRRLIPELFVGINWGTSEVFQKTVEIANNLKLAVAYLTFLSDIDRPEDLAKLGNG</sequence>
<comment type="caution">
    <text evidence="1">The sequence shown here is derived from an EMBL/GenBank/DDBJ whole genome shotgun (WGS) entry which is preliminary data.</text>
</comment>
<protein>
    <recommendedName>
        <fullName evidence="3">Glycosyltransferase</fullName>
    </recommendedName>
</protein>
<dbReference type="InterPro" id="IPR018641">
    <property type="entry name" value="Trfase_1_rSAM/seldom-assoc"/>
</dbReference>
<dbReference type="SUPFAM" id="SSF53448">
    <property type="entry name" value="Nucleotide-diphospho-sugar transferases"/>
    <property type="match status" value="1"/>
</dbReference>
<dbReference type="RefSeq" id="WP_226579270.1">
    <property type="nucleotide sequence ID" value="NZ_BLAY01000030.1"/>
</dbReference>
<gene>
    <name evidence="1" type="ORF">MiSe_23220</name>
</gene>
<dbReference type="AlphaFoldDB" id="A0AAV3X5K5"/>
<dbReference type="NCBIfam" id="TIGR04282">
    <property type="entry name" value="glyco_like_cofC"/>
    <property type="match status" value="1"/>
</dbReference>
<dbReference type="PANTHER" id="PTHR36529:SF1">
    <property type="entry name" value="GLYCOSYLTRANSFERASE"/>
    <property type="match status" value="1"/>
</dbReference>
<dbReference type="EMBL" id="BLAY01000030">
    <property type="protein sequence ID" value="GET37568.1"/>
    <property type="molecule type" value="Genomic_DNA"/>
</dbReference>
<evidence type="ECO:0000313" key="2">
    <source>
        <dbReference type="Proteomes" id="UP001050975"/>
    </source>
</evidence>
<reference evidence="1" key="1">
    <citation type="submission" date="2019-10" db="EMBL/GenBank/DDBJ databases">
        <title>Draft genome sequece of Microseira wollei NIES-4236.</title>
        <authorList>
            <person name="Yamaguchi H."/>
            <person name="Suzuki S."/>
            <person name="Kawachi M."/>
        </authorList>
    </citation>
    <scope>NUCLEOTIDE SEQUENCE</scope>
    <source>
        <strain evidence="1">NIES-4236</strain>
    </source>
</reference>
<keyword evidence="2" id="KW-1185">Reference proteome</keyword>
<evidence type="ECO:0008006" key="3">
    <source>
        <dbReference type="Google" id="ProtNLM"/>
    </source>
</evidence>
<dbReference type="Gene3D" id="3.90.550.10">
    <property type="entry name" value="Spore Coat Polysaccharide Biosynthesis Protein SpsA, Chain A"/>
    <property type="match status" value="1"/>
</dbReference>
<dbReference type="Pfam" id="PF09837">
    <property type="entry name" value="DUF2064"/>
    <property type="match status" value="1"/>
</dbReference>
<name>A0AAV3X5K5_9CYAN</name>
<proteinExistence type="predicted"/>
<evidence type="ECO:0000313" key="1">
    <source>
        <dbReference type="EMBL" id="GET37568.1"/>
    </source>
</evidence>
<dbReference type="InterPro" id="IPR029044">
    <property type="entry name" value="Nucleotide-diphossugar_trans"/>
</dbReference>
<dbReference type="Proteomes" id="UP001050975">
    <property type="component" value="Unassembled WGS sequence"/>
</dbReference>
<dbReference type="PANTHER" id="PTHR36529">
    <property type="entry name" value="SLL1095 PROTEIN"/>
    <property type="match status" value="1"/>
</dbReference>
<organism evidence="1 2">
    <name type="scientific">Microseira wollei NIES-4236</name>
    <dbReference type="NCBI Taxonomy" id="2530354"/>
    <lineage>
        <taxon>Bacteria</taxon>
        <taxon>Bacillati</taxon>
        <taxon>Cyanobacteriota</taxon>
        <taxon>Cyanophyceae</taxon>
        <taxon>Oscillatoriophycideae</taxon>
        <taxon>Aerosakkonematales</taxon>
        <taxon>Aerosakkonemataceae</taxon>
        <taxon>Microseira</taxon>
    </lineage>
</organism>